<dbReference type="AlphaFoldDB" id="A0A6A4VC98"/>
<dbReference type="InterPro" id="IPR012337">
    <property type="entry name" value="RNaseH-like_sf"/>
</dbReference>
<evidence type="ECO:0000313" key="5">
    <source>
        <dbReference type="EMBL" id="KAF0291465.1"/>
    </source>
</evidence>
<dbReference type="Proteomes" id="UP000440578">
    <property type="component" value="Unassembled WGS sequence"/>
</dbReference>
<gene>
    <name evidence="5" type="primary">Nlgn2_0</name>
    <name evidence="5" type="ORF">FJT64_010426</name>
</gene>
<keyword evidence="3" id="KW-0472">Membrane</keyword>
<name>A0A6A4VC98_AMPAM</name>
<dbReference type="SUPFAM" id="SSF53098">
    <property type="entry name" value="Ribonuclease H-like"/>
    <property type="match status" value="1"/>
</dbReference>
<dbReference type="SUPFAM" id="SSF53474">
    <property type="entry name" value="alpha/beta-Hydrolases"/>
    <property type="match status" value="2"/>
</dbReference>
<evidence type="ECO:0000256" key="3">
    <source>
        <dbReference type="SAM" id="Phobius"/>
    </source>
</evidence>
<dbReference type="InterPro" id="IPR029058">
    <property type="entry name" value="AB_hydrolase_fold"/>
</dbReference>
<feature type="transmembrane region" description="Helical" evidence="3">
    <location>
        <begin position="688"/>
        <end position="711"/>
    </location>
</feature>
<protein>
    <submittedName>
        <fullName evidence="5">Neuroligin-2</fullName>
    </submittedName>
</protein>
<comment type="caution">
    <text evidence="5">The sequence shown here is derived from an EMBL/GenBank/DDBJ whole genome shotgun (WGS) entry which is preliminary data.</text>
</comment>
<evidence type="ECO:0000256" key="2">
    <source>
        <dbReference type="ARBA" id="ARBA00023180"/>
    </source>
</evidence>
<dbReference type="Pfam" id="PF00135">
    <property type="entry name" value="COesterase"/>
    <property type="match status" value="2"/>
</dbReference>
<dbReference type="InterPro" id="IPR002018">
    <property type="entry name" value="CarbesteraseB"/>
</dbReference>
<sequence length="766" mass="86240">MVHLHGGHFSHGASNLFPGHMLAAWGEVVVVTLNYRLGALGYLSTGDDQSPGNYGLLDQAMALRWIHENIHYFNGDRSRVTVFGDDAGAASAGLLAVSPRTSQLVHRVIAQAEMTRRHLRPGETADVYLAALQQLAELMGGLPERAIAIVFVNGLPETVQASVQDIQAVHESVGHQGVRRTWWYARRELGSGAVTKSAVRAVVKSCQVCASIDPAPSRWKHGTLEVDRTWERLAMDVTHFRGKTYLTVIDCGPSRYAMWREIRRSDGSEIVGQLESIFLERGAPAELLMDNATEFKGRELKAFAARWDVNLRYRAAYEPGGNGIIERHHRTIKVMATRQGCTVPEAVHRYNVTPKDGCDIASAPVHGSGSPLADWGALSDPERARNTSRVFAERIGCLADTSSKLVNCLMRGRSALEIGDVDFMPDVGMFPWAPVVQSNISLPPTDWYRGWTQQDWRVLPDHPERLYRERAFSSELRLLTGANRDEAAGFIYTNSSLGPEFDIDQRWVDERIHEWVLQNNYTLNVRGVETAVRHLYTYWPDPLNRTWTRHMFVNAEGLPLSMKTQFGHHIFGHQRGLRTRIQQGTNLFGLAVTAEDGDRHHLQQCRDIIGFQRRCSDYALTAGPSADPLAARFLSINNTFNSTMHSNYRQTETAFWSSYLPTLTARELVTYRPITEFWWDKPSEPLHIAFWTVTALAFLLLLVVAVFCFLWQNNKRKHERFYEETFLDGNMGVKENAHFASSISKPPSLATVQDNDISTATNQTEL</sequence>
<dbReference type="InterPro" id="IPR051093">
    <property type="entry name" value="Neuroligin/BSAL"/>
</dbReference>
<evidence type="ECO:0000313" key="6">
    <source>
        <dbReference type="Proteomes" id="UP000440578"/>
    </source>
</evidence>
<keyword evidence="3" id="KW-0812">Transmembrane</keyword>
<organism evidence="5 6">
    <name type="scientific">Amphibalanus amphitrite</name>
    <name type="common">Striped barnacle</name>
    <name type="synonym">Balanus amphitrite</name>
    <dbReference type="NCBI Taxonomy" id="1232801"/>
    <lineage>
        <taxon>Eukaryota</taxon>
        <taxon>Metazoa</taxon>
        <taxon>Ecdysozoa</taxon>
        <taxon>Arthropoda</taxon>
        <taxon>Crustacea</taxon>
        <taxon>Multicrustacea</taxon>
        <taxon>Cirripedia</taxon>
        <taxon>Thoracica</taxon>
        <taxon>Thoracicalcarea</taxon>
        <taxon>Balanomorpha</taxon>
        <taxon>Balanoidea</taxon>
        <taxon>Balanidae</taxon>
        <taxon>Amphibalaninae</taxon>
        <taxon>Amphibalanus</taxon>
    </lineage>
</organism>
<dbReference type="InterPro" id="IPR001584">
    <property type="entry name" value="Integrase_cat-core"/>
</dbReference>
<reference evidence="5 6" key="1">
    <citation type="submission" date="2019-07" db="EMBL/GenBank/DDBJ databases">
        <title>Draft genome assembly of a fouling barnacle, Amphibalanus amphitrite (Darwin, 1854): The first reference genome for Thecostraca.</title>
        <authorList>
            <person name="Kim W."/>
        </authorList>
    </citation>
    <scope>NUCLEOTIDE SEQUENCE [LARGE SCALE GENOMIC DNA]</scope>
    <source>
        <strain evidence="5">SNU_AA5</strain>
        <tissue evidence="5">Soma without cirri and trophi</tissue>
    </source>
</reference>
<dbReference type="OrthoDB" id="6391604at2759"/>
<keyword evidence="2" id="KW-0325">Glycoprotein</keyword>
<dbReference type="GO" id="GO:0015074">
    <property type="term" value="P:DNA integration"/>
    <property type="evidence" value="ECO:0007669"/>
    <property type="project" value="InterPro"/>
</dbReference>
<keyword evidence="3" id="KW-1133">Transmembrane helix</keyword>
<proteinExistence type="inferred from homology"/>
<dbReference type="GO" id="GO:0003676">
    <property type="term" value="F:nucleic acid binding"/>
    <property type="evidence" value="ECO:0007669"/>
    <property type="project" value="InterPro"/>
</dbReference>
<dbReference type="Gene3D" id="3.40.50.1820">
    <property type="entry name" value="alpha/beta hydrolase"/>
    <property type="match status" value="2"/>
</dbReference>
<comment type="similarity">
    <text evidence="1">Belongs to the type-B carboxylesterase/lipase family.</text>
</comment>
<evidence type="ECO:0000256" key="1">
    <source>
        <dbReference type="ARBA" id="ARBA00005964"/>
    </source>
</evidence>
<dbReference type="Pfam" id="PF00665">
    <property type="entry name" value="rve"/>
    <property type="match status" value="1"/>
</dbReference>
<dbReference type="PROSITE" id="PS50994">
    <property type="entry name" value="INTEGRASE"/>
    <property type="match status" value="1"/>
</dbReference>
<dbReference type="InterPro" id="IPR036397">
    <property type="entry name" value="RNaseH_sf"/>
</dbReference>
<accession>A0A6A4VC98</accession>
<evidence type="ECO:0000259" key="4">
    <source>
        <dbReference type="PROSITE" id="PS50994"/>
    </source>
</evidence>
<dbReference type="EMBL" id="VIIS01001879">
    <property type="protein sequence ID" value="KAF0291465.1"/>
    <property type="molecule type" value="Genomic_DNA"/>
</dbReference>
<dbReference type="PANTHER" id="PTHR43903">
    <property type="entry name" value="NEUROLIGIN"/>
    <property type="match status" value="1"/>
</dbReference>
<feature type="domain" description="Integrase catalytic" evidence="4">
    <location>
        <begin position="212"/>
        <end position="333"/>
    </location>
</feature>
<dbReference type="Gene3D" id="3.30.420.10">
    <property type="entry name" value="Ribonuclease H-like superfamily/Ribonuclease H"/>
    <property type="match status" value="1"/>
</dbReference>
<keyword evidence="6" id="KW-1185">Reference proteome</keyword>